<dbReference type="Proteomes" id="UP000718451">
    <property type="component" value="Unassembled WGS sequence"/>
</dbReference>
<dbReference type="EMBL" id="JAAWWL010000003">
    <property type="protein sequence ID" value="NKI33386.1"/>
    <property type="molecule type" value="Genomic_DNA"/>
</dbReference>
<keyword evidence="2" id="KW-1185">Reference proteome</keyword>
<comment type="caution">
    <text evidence="1">The sequence shown here is derived from an EMBL/GenBank/DDBJ whole genome shotgun (WGS) entry which is preliminary data.</text>
</comment>
<evidence type="ECO:0000313" key="1">
    <source>
        <dbReference type="EMBL" id="NKI33386.1"/>
    </source>
</evidence>
<organism evidence="1 2">
    <name type="scientific">Croceivirga thetidis</name>
    <dbReference type="NCBI Taxonomy" id="2721623"/>
    <lineage>
        <taxon>Bacteria</taxon>
        <taxon>Pseudomonadati</taxon>
        <taxon>Bacteroidota</taxon>
        <taxon>Flavobacteriia</taxon>
        <taxon>Flavobacteriales</taxon>
        <taxon>Flavobacteriaceae</taxon>
        <taxon>Croceivirga</taxon>
    </lineage>
</organism>
<proteinExistence type="predicted"/>
<reference evidence="1 2" key="1">
    <citation type="submission" date="2020-04" db="EMBL/GenBank/DDBJ databases">
        <authorList>
            <person name="Yoon J."/>
        </authorList>
    </citation>
    <scope>NUCLEOTIDE SEQUENCE [LARGE SCALE GENOMIC DNA]</scope>
    <source>
        <strain evidence="1 2">DJ-13</strain>
    </source>
</reference>
<accession>A0ABX1GWJ8</accession>
<sequence>MKKWIGIVLVVLFLVWACDDRDDNLLAPNIRIQNLSSQNFILVEVRNDSILFENIAPEGFSPYLELETAYFQDTLRIEADSTQFTFIPDSIGEPLPIGLYTYQLNIIEGDSLTFNFKLD</sequence>
<dbReference type="RefSeq" id="WP_168553608.1">
    <property type="nucleotide sequence ID" value="NZ_JAAWWL010000003.1"/>
</dbReference>
<protein>
    <recommendedName>
        <fullName evidence="3">DUF4249 family protein</fullName>
    </recommendedName>
</protein>
<evidence type="ECO:0008006" key="3">
    <source>
        <dbReference type="Google" id="ProtNLM"/>
    </source>
</evidence>
<evidence type="ECO:0000313" key="2">
    <source>
        <dbReference type="Proteomes" id="UP000718451"/>
    </source>
</evidence>
<gene>
    <name evidence="1" type="ORF">HCU67_15630</name>
</gene>
<name>A0ABX1GWJ8_9FLAO</name>